<protein>
    <recommendedName>
        <fullName evidence="3">methylated-DNA--[protein]-cysteine S-methyltransferase</fullName>
        <ecNumber evidence="3">2.1.1.63</ecNumber>
    </recommendedName>
</protein>
<dbReference type="InterPro" id="IPR036217">
    <property type="entry name" value="MethylDNA_cys_MeTrfase_DNAb"/>
</dbReference>
<keyword evidence="5" id="KW-0808">Transferase</keyword>
<gene>
    <name evidence="10" type="ORF">EZS27_023013</name>
</gene>
<dbReference type="EC" id="2.1.1.63" evidence="3"/>
<keyword evidence="4" id="KW-0489">Methyltransferase</keyword>
<evidence type="ECO:0000256" key="7">
    <source>
        <dbReference type="ARBA" id="ARBA00023204"/>
    </source>
</evidence>
<comment type="similarity">
    <text evidence="2">Belongs to the MGMT family.</text>
</comment>
<evidence type="ECO:0000256" key="4">
    <source>
        <dbReference type="ARBA" id="ARBA00022603"/>
    </source>
</evidence>
<evidence type="ECO:0000256" key="6">
    <source>
        <dbReference type="ARBA" id="ARBA00022763"/>
    </source>
</evidence>
<dbReference type="NCBIfam" id="TIGR00589">
    <property type="entry name" value="ogt"/>
    <property type="match status" value="1"/>
</dbReference>
<evidence type="ECO:0000256" key="1">
    <source>
        <dbReference type="ARBA" id="ARBA00001286"/>
    </source>
</evidence>
<dbReference type="Gene3D" id="1.10.10.10">
    <property type="entry name" value="Winged helix-like DNA-binding domain superfamily/Winged helix DNA-binding domain"/>
    <property type="match status" value="1"/>
</dbReference>
<evidence type="ECO:0000256" key="8">
    <source>
        <dbReference type="ARBA" id="ARBA00049348"/>
    </source>
</evidence>
<dbReference type="EMBL" id="SNRY01001885">
    <property type="protein sequence ID" value="KAA6328049.1"/>
    <property type="molecule type" value="Genomic_DNA"/>
</dbReference>
<name>A0A5J4R2W2_9ZZZZ</name>
<dbReference type="PROSITE" id="PS00374">
    <property type="entry name" value="MGMT"/>
    <property type="match status" value="1"/>
</dbReference>
<dbReference type="FunFam" id="1.10.10.10:FF:000214">
    <property type="entry name" value="Methylated-DNA--protein-cysteine methyltransferase"/>
    <property type="match status" value="1"/>
</dbReference>
<organism evidence="10">
    <name type="scientific">termite gut metagenome</name>
    <dbReference type="NCBI Taxonomy" id="433724"/>
    <lineage>
        <taxon>unclassified sequences</taxon>
        <taxon>metagenomes</taxon>
        <taxon>organismal metagenomes</taxon>
    </lineage>
</organism>
<dbReference type="CDD" id="cd06445">
    <property type="entry name" value="ATase"/>
    <property type="match status" value="1"/>
</dbReference>
<comment type="caution">
    <text evidence="10">The sequence shown here is derived from an EMBL/GenBank/DDBJ whole genome shotgun (WGS) entry which is preliminary data.</text>
</comment>
<comment type="catalytic activity">
    <reaction evidence="1">
        <text>a 4-O-methyl-thymidine in DNA + L-cysteinyl-[protein] = a thymidine in DNA + S-methyl-L-cysteinyl-[protein]</text>
        <dbReference type="Rhea" id="RHEA:53428"/>
        <dbReference type="Rhea" id="RHEA-COMP:10131"/>
        <dbReference type="Rhea" id="RHEA-COMP:10132"/>
        <dbReference type="Rhea" id="RHEA-COMP:13555"/>
        <dbReference type="Rhea" id="RHEA-COMP:13556"/>
        <dbReference type="ChEBI" id="CHEBI:29950"/>
        <dbReference type="ChEBI" id="CHEBI:82612"/>
        <dbReference type="ChEBI" id="CHEBI:137386"/>
        <dbReference type="ChEBI" id="CHEBI:137387"/>
        <dbReference type="EC" id="2.1.1.63"/>
    </reaction>
</comment>
<evidence type="ECO:0000256" key="5">
    <source>
        <dbReference type="ARBA" id="ARBA00022679"/>
    </source>
</evidence>
<evidence type="ECO:0000259" key="9">
    <source>
        <dbReference type="Pfam" id="PF01035"/>
    </source>
</evidence>
<dbReference type="InterPro" id="IPR001497">
    <property type="entry name" value="MethylDNA_cys_MeTrfase_AS"/>
</dbReference>
<evidence type="ECO:0000313" key="10">
    <source>
        <dbReference type="EMBL" id="KAA6328049.1"/>
    </source>
</evidence>
<dbReference type="InterPro" id="IPR036388">
    <property type="entry name" value="WH-like_DNA-bd_sf"/>
</dbReference>
<dbReference type="SUPFAM" id="SSF46767">
    <property type="entry name" value="Methylated DNA-protein cysteine methyltransferase, C-terminal domain"/>
    <property type="match status" value="1"/>
</dbReference>
<dbReference type="GO" id="GO:0032259">
    <property type="term" value="P:methylation"/>
    <property type="evidence" value="ECO:0007669"/>
    <property type="project" value="UniProtKB-KW"/>
</dbReference>
<dbReference type="InterPro" id="IPR036631">
    <property type="entry name" value="MGMT_N_sf"/>
</dbReference>
<keyword evidence="6" id="KW-0227">DNA damage</keyword>
<dbReference type="GO" id="GO:0006281">
    <property type="term" value="P:DNA repair"/>
    <property type="evidence" value="ECO:0007669"/>
    <property type="project" value="UniProtKB-KW"/>
</dbReference>
<keyword evidence="7" id="KW-0234">DNA repair</keyword>
<dbReference type="AlphaFoldDB" id="A0A5J4R2W2"/>
<dbReference type="PANTHER" id="PTHR10815:SF13">
    <property type="entry name" value="METHYLATED-DNA--PROTEIN-CYSTEINE METHYLTRANSFERASE"/>
    <property type="match status" value="1"/>
</dbReference>
<evidence type="ECO:0000256" key="3">
    <source>
        <dbReference type="ARBA" id="ARBA00011918"/>
    </source>
</evidence>
<sequence length="193" mass="21999">MMTNNALITIEYLSSSECRSKDIKITYGFSDTPFGEALIAATPKGICYLAFADDREQTVSELKCIFPFAEYTTRTDEYQQQALSFFSDDWKNRRPVKLHLKGTDFQWKVWEILLQIPFAGLTTYGEIAGKINHPKAVRAVGTAVGNNPVSFLIPCHRVIRSDGAMGGYHWGLSRKIDMINWEKERLNQPEMNH</sequence>
<accession>A0A5J4R2W2</accession>
<proteinExistence type="inferred from homology"/>
<dbReference type="PANTHER" id="PTHR10815">
    <property type="entry name" value="METHYLATED-DNA--PROTEIN-CYSTEINE METHYLTRANSFERASE"/>
    <property type="match status" value="1"/>
</dbReference>
<dbReference type="GO" id="GO:0003908">
    <property type="term" value="F:methylated-DNA-[protein]-cysteine S-methyltransferase activity"/>
    <property type="evidence" value="ECO:0007669"/>
    <property type="project" value="UniProtKB-EC"/>
</dbReference>
<dbReference type="Pfam" id="PF01035">
    <property type="entry name" value="DNA_binding_1"/>
    <property type="match status" value="1"/>
</dbReference>
<comment type="catalytic activity">
    <reaction evidence="8">
        <text>a 6-O-methyl-2'-deoxyguanosine in DNA + L-cysteinyl-[protein] = S-methyl-L-cysteinyl-[protein] + a 2'-deoxyguanosine in DNA</text>
        <dbReference type="Rhea" id="RHEA:24000"/>
        <dbReference type="Rhea" id="RHEA-COMP:10131"/>
        <dbReference type="Rhea" id="RHEA-COMP:10132"/>
        <dbReference type="Rhea" id="RHEA-COMP:11367"/>
        <dbReference type="Rhea" id="RHEA-COMP:11368"/>
        <dbReference type="ChEBI" id="CHEBI:29950"/>
        <dbReference type="ChEBI" id="CHEBI:82612"/>
        <dbReference type="ChEBI" id="CHEBI:85445"/>
        <dbReference type="ChEBI" id="CHEBI:85448"/>
        <dbReference type="EC" id="2.1.1.63"/>
    </reaction>
</comment>
<dbReference type="SUPFAM" id="SSF53155">
    <property type="entry name" value="Methylated DNA-protein cysteine methyltransferase domain"/>
    <property type="match status" value="1"/>
</dbReference>
<dbReference type="InterPro" id="IPR014048">
    <property type="entry name" value="MethylDNA_cys_MeTrfase_DNA-bd"/>
</dbReference>
<dbReference type="Gene3D" id="3.30.160.70">
    <property type="entry name" value="Methylated DNA-protein cysteine methyltransferase domain"/>
    <property type="match status" value="1"/>
</dbReference>
<feature type="domain" description="Methylated-DNA-[protein]-cysteine S-methyltransferase DNA binding" evidence="9">
    <location>
        <begin position="104"/>
        <end position="183"/>
    </location>
</feature>
<reference evidence="10" key="1">
    <citation type="submission" date="2019-03" db="EMBL/GenBank/DDBJ databases">
        <title>Single cell metagenomics reveals metabolic interactions within the superorganism composed of flagellate Streblomastix strix and complex community of Bacteroidetes bacteria on its surface.</title>
        <authorList>
            <person name="Treitli S.C."/>
            <person name="Kolisko M."/>
            <person name="Husnik F."/>
            <person name="Keeling P."/>
            <person name="Hampl V."/>
        </authorList>
    </citation>
    <scope>NUCLEOTIDE SEQUENCE</scope>
    <source>
        <strain evidence="10">STM</strain>
    </source>
</reference>
<evidence type="ECO:0000256" key="2">
    <source>
        <dbReference type="ARBA" id="ARBA00008711"/>
    </source>
</evidence>